<name>A0A6A3P339_9STRA</name>
<feature type="compositionally biased region" description="Low complexity" evidence="1">
    <location>
        <begin position="79"/>
        <end position="88"/>
    </location>
</feature>
<feature type="compositionally biased region" description="Polar residues" evidence="1">
    <location>
        <begin position="52"/>
        <end position="75"/>
    </location>
</feature>
<feature type="compositionally biased region" description="Basic and acidic residues" evidence="1">
    <location>
        <begin position="335"/>
        <end position="344"/>
    </location>
</feature>
<organism evidence="2 3">
    <name type="scientific">Phytophthora rubi</name>
    <dbReference type="NCBI Taxonomy" id="129364"/>
    <lineage>
        <taxon>Eukaryota</taxon>
        <taxon>Sar</taxon>
        <taxon>Stramenopiles</taxon>
        <taxon>Oomycota</taxon>
        <taxon>Peronosporomycetes</taxon>
        <taxon>Peronosporales</taxon>
        <taxon>Peronosporaceae</taxon>
        <taxon>Phytophthora</taxon>
    </lineage>
</organism>
<dbReference type="OrthoDB" id="122119at2759"/>
<gene>
    <name evidence="2" type="ORF">PR002_g697</name>
</gene>
<evidence type="ECO:0000313" key="3">
    <source>
        <dbReference type="Proteomes" id="UP000435112"/>
    </source>
</evidence>
<dbReference type="EMBL" id="QXFU01000017">
    <property type="protein sequence ID" value="KAE9048036.1"/>
    <property type="molecule type" value="Genomic_DNA"/>
</dbReference>
<feature type="region of interest" description="Disordered" evidence="1">
    <location>
        <begin position="1"/>
        <end position="88"/>
    </location>
</feature>
<reference evidence="2 3" key="1">
    <citation type="submission" date="2018-09" db="EMBL/GenBank/DDBJ databases">
        <title>Genomic investigation of the strawberry pathogen Phytophthora fragariae indicates pathogenicity is determined by transcriptional variation in three key races.</title>
        <authorList>
            <person name="Adams T.M."/>
            <person name="Armitage A.D."/>
            <person name="Sobczyk M.K."/>
            <person name="Bates H.J."/>
            <person name="Dunwell J.M."/>
            <person name="Nellist C.F."/>
            <person name="Harrison R.J."/>
        </authorList>
    </citation>
    <scope>NUCLEOTIDE SEQUENCE [LARGE SCALE GENOMIC DNA]</scope>
    <source>
        <strain evidence="2 3">SCRP324</strain>
    </source>
</reference>
<feature type="compositionally biased region" description="Low complexity" evidence="1">
    <location>
        <begin position="356"/>
        <end position="367"/>
    </location>
</feature>
<feature type="region of interest" description="Disordered" evidence="1">
    <location>
        <begin position="308"/>
        <end position="370"/>
    </location>
</feature>
<accession>A0A6A3P339</accession>
<protein>
    <submittedName>
        <fullName evidence="2">Uncharacterized protein</fullName>
    </submittedName>
</protein>
<dbReference type="AlphaFoldDB" id="A0A6A3P339"/>
<proteinExistence type="predicted"/>
<sequence length="406" mass="44817">MSVRREVVTLSQLLRRNENPSSRRGAGRAPPLPLQRSRRQPNSAPFTGIPATPTQQPLSFTQQLRDANRVSSSQPEIGASSQTSSAALSQEVVYDPECEQLSAMTSMSQSSFSQTQSQNLLGSSQDDHLQRLQQWQAQHALPPVPPPAHPNHSEKLLELEKNLTQAFIEHAYQQKQQQQEVMERFARPIKNSVEEVKEKLGTTSDDLKQQKNSLADLADSVKGVAKSVTDLRQQNLENSAACEETRKAVATEAAAVKAALTELQARIDTVEGSVVTCSDRVSRVLEGERSEHEALLSAIAASSCNCPEEGLPDVKSAESASGSGQTTGKRPRSPQRCEEAERKPARYTSSPSIDGSSPRVRARSSPRYEVDISVWQEDEADSRGLHHALERIESLRSKRRSYQYTR</sequence>
<dbReference type="Gene3D" id="1.20.1480.30">
    <property type="entry name" value="Designed four-helix bundle protein"/>
    <property type="match status" value="1"/>
</dbReference>
<evidence type="ECO:0000256" key="1">
    <source>
        <dbReference type="SAM" id="MobiDB-lite"/>
    </source>
</evidence>
<dbReference type="Proteomes" id="UP000435112">
    <property type="component" value="Unassembled WGS sequence"/>
</dbReference>
<feature type="compositionally biased region" description="Polar residues" evidence="1">
    <location>
        <begin position="9"/>
        <end position="22"/>
    </location>
</feature>
<feature type="compositionally biased region" description="Polar residues" evidence="1">
    <location>
        <begin position="318"/>
        <end position="328"/>
    </location>
</feature>
<evidence type="ECO:0000313" key="2">
    <source>
        <dbReference type="EMBL" id="KAE9048036.1"/>
    </source>
</evidence>
<comment type="caution">
    <text evidence="2">The sequence shown here is derived from an EMBL/GenBank/DDBJ whole genome shotgun (WGS) entry which is preliminary data.</text>
</comment>